<dbReference type="EMBL" id="QJSY01000049">
    <property type="protein sequence ID" value="PYE54319.1"/>
    <property type="molecule type" value="Genomic_DNA"/>
</dbReference>
<dbReference type="InterPro" id="IPR015078">
    <property type="entry name" value="DP-EP"/>
</dbReference>
<dbReference type="AlphaFoldDB" id="A0A6G7LN74"/>
<dbReference type="Proteomes" id="UP000502117">
    <property type="component" value="Chromosome"/>
</dbReference>
<evidence type="ECO:0000313" key="1">
    <source>
        <dbReference type="EMBL" id="PYE54319.1"/>
    </source>
</evidence>
<protein>
    <submittedName>
        <fullName evidence="2">DP-EP family protein</fullName>
    </submittedName>
    <submittedName>
        <fullName evidence="1">Uncharacterized protein DUF1888</fullName>
    </submittedName>
</protein>
<evidence type="ECO:0000313" key="3">
    <source>
        <dbReference type="Proteomes" id="UP000247584"/>
    </source>
</evidence>
<dbReference type="SUPFAM" id="SSF49503">
    <property type="entry name" value="Cupredoxins"/>
    <property type="match status" value="1"/>
</dbReference>
<accession>A0A6G7LN74</accession>
<dbReference type="Gene3D" id="2.60.40.420">
    <property type="entry name" value="Cupredoxins - blue copper proteins"/>
    <property type="match status" value="1"/>
</dbReference>
<name>A0A6G7LN74_9GAMM</name>
<gene>
    <name evidence="1" type="ORF">C8J23_1496</name>
    <name evidence="2" type="ORF">GII14_02955</name>
</gene>
<dbReference type="Pfam" id="PF08985">
    <property type="entry name" value="DP-EP"/>
    <property type="match status" value="1"/>
</dbReference>
<evidence type="ECO:0000313" key="2">
    <source>
        <dbReference type="EMBL" id="QIJ03237.1"/>
    </source>
</evidence>
<sequence length="117" mass="12766">MSVPVKNIIVTITLDDNRVPQFAYEPDGPVVVDKPNTHIIYKLQDKTDMDLAFVGASFDTPFDGIIDAVKTEAPDMLILMDTNSVVGKTGFRLILSNSNNTLLVSSQDPQIVNTGNN</sequence>
<dbReference type="EMBL" id="CP045857">
    <property type="protein sequence ID" value="QIJ03237.1"/>
    <property type="molecule type" value="Genomic_DNA"/>
</dbReference>
<organism evidence="2 4">
    <name type="scientific">Shewanella chilikensis</name>
    <dbReference type="NCBI Taxonomy" id="558541"/>
    <lineage>
        <taxon>Bacteria</taxon>
        <taxon>Pseudomonadati</taxon>
        <taxon>Pseudomonadota</taxon>
        <taxon>Gammaproteobacteria</taxon>
        <taxon>Alteromonadales</taxon>
        <taxon>Shewanellaceae</taxon>
        <taxon>Shewanella</taxon>
    </lineage>
</organism>
<proteinExistence type="predicted"/>
<dbReference type="Proteomes" id="UP000247584">
    <property type="component" value="Unassembled WGS sequence"/>
</dbReference>
<dbReference type="InterPro" id="IPR008972">
    <property type="entry name" value="Cupredoxin"/>
</dbReference>
<dbReference type="GeneID" id="99798798"/>
<keyword evidence="3" id="KW-1185">Reference proteome</keyword>
<evidence type="ECO:0000313" key="4">
    <source>
        <dbReference type="Proteomes" id="UP000502117"/>
    </source>
</evidence>
<dbReference type="KEGG" id="schk:GII14_02955"/>
<dbReference type="RefSeq" id="WP_101056723.1">
    <property type="nucleotide sequence ID" value="NZ_BMXX01000043.1"/>
</dbReference>
<reference evidence="2 4" key="2">
    <citation type="submission" date="2019-11" db="EMBL/GenBank/DDBJ databases">
        <title>Complete Genome Sequence of Shewanella chilikensis Strain DC57, Isolated from Corroded Seal Rings at a floating production facility in Australia.</title>
        <authorList>
            <person name="Salgar-Chaparro S.J."/>
            <person name="Castillo-Villamizar G.A."/>
            <person name="Poehlein A."/>
            <person name="Daniel R."/>
            <person name="Machuca L."/>
        </authorList>
    </citation>
    <scope>NUCLEOTIDE SEQUENCE [LARGE SCALE GENOMIC DNA]</scope>
    <source>
        <strain evidence="2 4">DC57</strain>
    </source>
</reference>
<reference evidence="1 3" key="1">
    <citation type="submission" date="2018-06" db="EMBL/GenBank/DDBJ databases">
        <title>Genomic Encyclopedia of Type Strains, Phase III (KMG-III): the genomes of soil and plant-associated and newly described type strains.</title>
        <authorList>
            <person name="Whitman W."/>
        </authorList>
    </citation>
    <scope>NUCLEOTIDE SEQUENCE [LARGE SCALE GENOMIC DNA]</scope>
    <source>
        <strain evidence="1 3">JC5</strain>
    </source>
</reference>